<dbReference type="OrthoDB" id="10550979at2759"/>
<evidence type="ECO:0000313" key="1">
    <source>
        <dbReference type="EMBL" id="VEN64286.1"/>
    </source>
</evidence>
<evidence type="ECO:0000313" key="2">
    <source>
        <dbReference type="Proteomes" id="UP000410492"/>
    </source>
</evidence>
<feature type="non-terminal residue" evidence="1">
    <location>
        <position position="68"/>
    </location>
</feature>
<reference evidence="1 2" key="1">
    <citation type="submission" date="2019-01" db="EMBL/GenBank/DDBJ databases">
        <authorList>
            <person name="Sayadi A."/>
        </authorList>
    </citation>
    <scope>NUCLEOTIDE SEQUENCE [LARGE SCALE GENOMIC DNA]</scope>
</reference>
<keyword evidence="2" id="KW-1185">Reference proteome</keyword>
<dbReference type="AlphaFoldDB" id="A0A653DVQ9"/>
<dbReference type="EMBL" id="CAACVG010015250">
    <property type="protein sequence ID" value="VEN64286.1"/>
    <property type="molecule type" value="Genomic_DNA"/>
</dbReference>
<accession>A0A653DVQ9</accession>
<name>A0A653DVQ9_CALMS</name>
<protein>
    <submittedName>
        <fullName evidence="1">Uncharacterized protein</fullName>
    </submittedName>
</protein>
<sequence length="68" mass="8442">MVFHQSKTLVYMSMLMKKRLVLLLIVIYRFVPCRQLDQGRTTELSHHSSLPYHRRVWRRFSREKRFSF</sequence>
<proteinExistence type="predicted"/>
<gene>
    <name evidence="1" type="ORF">CALMAC_LOCUS20849</name>
</gene>
<dbReference type="Proteomes" id="UP000410492">
    <property type="component" value="Unassembled WGS sequence"/>
</dbReference>
<organism evidence="1 2">
    <name type="scientific">Callosobruchus maculatus</name>
    <name type="common">Southern cowpea weevil</name>
    <name type="synonym">Pulse bruchid</name>
    <dbReference type="NCBI Taxonomy" id="64391"/>
    <lineage>
        <taxon>Eukaryota</taxon>
        <taxon>Metazoa</taxon>
        <taxon>Ecdysozoa</taxon>
        <taxon>Arthropoda</taxon>
        <taxon>Hexapoda</taxon>
        <taxon>Insecta</taxon>
        <taxon>Pterygota</taxon>
        <taxon>Neoptera</taxon>
        <taxon>Endopterygota</taxon>
        <taxon>Coleoptera</taxon>
        <taxon>Polyphaga</taxon>
        <taxon>Cucujiformia</taxon>
        <taxon>Chrysomeloidea</taxon>
        <taxon>Chrysomelidae</taxon>
        <taxon>Bruchinae</taxon>
        <taxon>Bruchini</taxon>
        <taxon>Callosobruchus</taxon>
    </lineage>
</organism>